<evidence type="ECO:0000256" key="6">
    <source>
        <dbReference type="ARBA" id="ARBA00012180"/>
    </source>
</evidence>
<keyword evidence="11 14" id="KW-0255">Endonuclease</keyword>
<dbReference type="Pfam" id="PF01351">
    <property type="entry name" value="RNase_HII"/>
    <property type="match status" value="1"/>
</dbReference>
<evidence type="ECO:0000256" key="4">
    <source>
        <dbReference type="ARBA" id="ARBA00004496"/>
    </source>
</evidence>
<name>A0ABR8QN39_9BACI</name>
<dbReference type="NCBIfam" id="NF000594">
    <property type="entry name" value="PRK00015.1-1"/>
    <property type="match status" value="1"/>
</dbReference>
<evidence type="ECO:0000256" key="10">
    <source>
        <dbReference type="ARBA" id="ARBA00022723"/>
    </source>
</evidence>
<dbReference type="InterPro" id="IPR024567">
    <property type="entry name" value="RNase_HII/HIII_dom"/>
</dbReference>
<dbReference type="Proteomes" id="UP000657931">
    <property type="component" value="Unassembled WGS sequence"/>
</dbReference>
<dbReference type="HAMAP" id="MF_00052_B">
    <property type="entry name" value="RNase_HII_B"/>
    <property type="match status" value="1"/>
</dbReference>
<evidence type="ECO:0000256" key="14">
    <source>
        <dbReference type="HAMAP-Rule" id="MF_00052"/>
    </source>
</evidence>
<evidence type="ECO:0000256" key="9">
    <source>
        <dbReference type="ARBA" id="ARBA00022722"/>
    </source>
</evidence>
<evidence type="ECO:0000256" key="16">
    <source>
        <dbReference type="RuleBase" id="RU003515"/>
    </source>
</evidence>
<comment type="function">
    <text evidence="3 14 16">Endonuclease that specifically degrades the RNA of RNA-DNA hybrids.</text>
</comment>
<dbReference type="EMBL" id="JACSQT010000002">
    <property type="protein sequence ID" value="MBD7936742.1"/>
    <property type="molecule type" value="Genomic_DNA"/>
</dbReference>
<feature type="domain" description="RNase H type-2" evidence="17">
    <location>
        <begin position="69"/>
        <end position="257"/>
    </location>
</feature>
<sequence length="258" mass="29372">MKSIKEIEQLLKNSDIENEYIKTLRLDERKGVQKALGRWDKQIEKRGALLKKYECMQKYEKRFHSEGYRLIAGVDEVGRGPLAGPVVAAAVILPENIQLIGIDDSKKLSEEKRLYYYERIMEEATAVSTCMIDHHEIDTMNILEASKKAMMNAINRLQTQPDFLLIDAVKLNTPYPSESIIKGDSKSISIAAASVVAKVERDSLMKDYDKQYPAYGFANNMGYGTKEHLRAIEETGISPIHRRSFAPVKDFLIDKRRG</sequence>
<evidence type="ECO:0000256" key="11">
    <source>
        <dbReference type="ARBA" id="ARBA00022759"/>
    </source>
</evidence>
<dbReference type="InterPro" id="IPR012337">
    <property type="entry name" value="RNaseH-like_sf"/>
</dbReference>
<dbReference type="InterPro" id="IPR001352">
    <property type="entry name" value="RNase_HII/HIII"/>
</dbReference>
<dbReference type="RefSeq" id="WP_191812266.1">
    <property type="nucleotide sequence ID" value="NZ_JACSQT010000002.1"/>
</dbReference>
<evidence type="ECO:0000259" key="17">
    <source>
        <dbReference type="PROSITE" id="PS51975"/>
    </source>
</evidence>
<proteinExistence type="inferred from homology"/>
<feature type="binding site" evidence="14 15">
    <location>
        <position position="75"/>
    </location>
    <ligand>
        <name>a divalent metal cation</name>
        <dbReference type="ChEBI" id="CHEBI:60240"/>
    </ligand>
</feature>
<dbReference type="InterPro" id="IPR022898">
    <property type="entry name" value="RNase_HII"/>
</dbReference>
<evidence type="ECO:0000256" key="15">
    <source>
        <dbReference type="PROSITE-ProRule" id="PRU01319"/>
    </source>
</evidence>
<dbReference type="GO" id="GO:0004523">
    <property type="term" value="F:RNA-DNA hybrid ribonuclease activity"/>
    <property type="evidence" value="ECO:0007669"/>
    <property type="project" value="UniProtKB-EC"/>
</dbReference>
<dbReference type="SUPFAM" id="SSF53098">
    <property type="entry name" value="Ribonuclease H-like"/>
    <property type="match status" value="1"/>
</dbReference>
<keyword evidence="12 14" id="KW-0378">Hydrolase</keyword>
<keyword evidence="8 14" id="KW-0963">Cytoplasm</keyword>
<evidence type="ECO:0000313" key="19">
    <source>
        <dbReference type="Proteomes" id="UP000657931"/>
    </source>
</evidence>
<gene>
    <name evidence="14" type="primary">rnhB</name>
    <name evidence="18" type="ORF">H9655_06850</name>
</gene>
<comment type="caution">
    <text evidence="18">The sequence shown here is derived from an EMBL/GenBank/DDBJ whole genome shotgun (WGS) entry which is preliminary data.</text>
</comment>
<feature type="binding site" evidence="14 15">
    <location>
        <position position="167"/>
    </location>
    <ligand>
        <name>a divalent metal cation</name>
        <dbReference type="ChEBI" id="CHEBI:60240"/>
    </ligand>
</feature>
<evidence type="ECO:0000256" key="1">
    <source>
        <dbReference type="ARBA" id="ARBA00000077"/>
    </source>
</evidence>
<evidence type="ECO:0000256" key="2">
    <source>
        <dbReference type="ARBA" id="ARBA00001946"/>
    </source>
</evidence>
<dbReference type="PANTHER" id="PTHR10954:SF18">
    <property type="entry name" value="RIBONUCLEASE HII"/>
    <property type="match status" value="1"/>
</dbReference>
<keyword evidence="19" id="KW-1185">Reference proteome</keyword>
<evidence type="ECO:0000256" key="5">
    <source>
        <dbReference type="ARBA" id="ARBA00007383"/>
    </source>
</evidence>
<comment type="subcellular location">
    <subcellularLocation>
        <location evidence="4 14">Cytoplasm</location>
    </subcellularLocation>
</comment>
<dbReference type="EC" id="3.1.26.4" evidence="6 14"/>
<evidence type="ECO:0000256" key="13">
    <source>
        <dbReference type="ARBA" id="ARBA00023211"/>
    </source>
</evidence>
<accession>A0ABR8QN39</accession>
<dbReference type="CDD" id="cd07182">
    <property type="entry name" value="RNase_HII_bacteria_HII_like"/>
    <property type="match status" value="1"/>
</dbReference>
<reference evidence="18 19" key="1">
    <citation type="submission" date="2020-08" db="EMBL/GenBank/DDBJ databases">
        <title>A Genomic Blueprint of the Chicken Gut Microbiome.</title>
        <authorList>
            <person name="Gilroy R."/>
            <person name="Ravi A."/>
            <person name="Getino M."/>
            <person name="Pursley I."/>
            <person name="Horton D.L."/>
            <person name="Alikhan N.-F."/>
            <person name="Baker D."/>
            <person name="Gharbi K."/>
            <person name="Hall N."/>
            <person name="Watson M."/>
            <person name="Adriaenssens E.M."/>
            <person name="Foster-Nyarko E."/>
            <person name="Jarju S."/>
            <person name="Secka A."/>
            <person name="Antonio M."/>
            <person name="Oren A."/>
            <person name="Chaudhuri R."/>
            <person name="La Ragione R.M."/>
            <person name="Hildebrand F."/>
            <person name="Pallen M.J."/>
        </authorList>
    </citation>
    <scope>NUCLEOTIDE SEQUENCE [LARGE SCALE GENOMIC DNA]</scope>
    <source>
        <strain evidence="18 19">Sa5YUA1</strain>
    </source>
</reference>
<evidence type="ECO:0000256" key="7">
    <source>
        <dbReference type="ARBA" id="ARBA00019179"/>
    </source>
</evidence>
<organism evidence="18 19">
    <name type="scientific">Cytobacillus stercorigallinarum</name>
    <dbReference type="NCBI Taxonomy" id="2762240"/>
    <lineage>
        <taxon>Bacteria</taxon>
        <taxon>Bacillati</taxon>
        <taxon>Bacillota</taxon>
        <taxon>Bacilli</taxon>
        <taxon>Bacillales</taxon>
        <taxon>Bacillaceae</taxon>
        <taxon>Cytobacillus</taxon>
    </lineage>
</organism>
<dbReference type="NCBIfam" id="NF000595">
    <property type="entry name" value="PRK00015.1-3"/>
    <property type="match status" value="1"/>
</dbReference>
<comment type="cofactor">
    <cofactor evidence="14 15">
        <name>Mn(2+)</name>
        <dbReference type="ChEBI" id="CHEBI:29035"/>
    </cofactor>
    <cofactor evidence="14 15">
        <name>Mg(2+)</name>
        <dbReference type="ChEBI" id="CHEBI:18420"/>
    </cofactor>
    <text evidence="14 15">Manganese or magnesium. Binds 1 divalent metal ion per monomer in the absence of substrate. May bind a second metal ion after substrate binding.</text>
</comment>
<comment type="similarity">
    <text evidence="5 14 16">Belongs to the RNase HII family.</text>
</comment>
<dbReference type="PANTHER" id="PTHR10954">
    <property type="entry name" value="RIBONUCLEASE H2 SUBUNIT A"/>
    <property type="match status" value="1"/>
</dbReference>
<protein>
    <recommendedName>
        <fullName evidence="7 14">Ribonuclease HII</fullName>
        <shortName evidence="14">RNase HII</shortName>
        <ecNumber evidence="6 14">3.1.26.4</ecNumber>
    </recommendedName>
</protein>
<evidence type="ECO:0000256" key="12">
    <source>
        <dbReference type="ARBA" id="ARBA00022801"/>
    </source>
</evidence>
<comment type="cofactor">
    <cofactor evidence="2">
        <name>Mg(2+)</name>
        <dbReference type="ChEBI" id="CHEBI:18420"/>
    </cofactor>
</comment>
<feature type="binding site" evidence="14 15">
    <location>
        <position position="76"/>
    </location>
    <ligand>
        <name>a divalent metal cation</name>
        <dbReference type="ChEBI" id="CHEBI:60240"/>
    </ligand>
</feature>
<evidence type="ECO:0000256" key="8">
    <source>
        <dbReference type="ARBA" id="ARBA00022490"/>
    </source>
</evidence>
<dbReference type="PROSITE" id="PS51975">
    <property type="entry name" value="RNASE_H_2"/>
    <property type="match status" value="1"/>
</dbReference>
<dbReference type="Gene3D" id="3.30.420.10">
    <property type="entry name" value="Ribonuclease H-like superfamily/Ribonuclease H"/>
    <property type="match status" value="1"/>
</dbReference>
<evidence type="ECO:0000256" key="3">
    <source>
        <dbReference type="ARBA" id="ARBA00004065"/>
    </source>
</evidence>
<dbReference type="InterPro" id="IPR036397">
    <property type="entry name" value="RNaseH_sf"/>
</dbReference>
<evidence type="ECO:0000313" key="18">
    <source>
        <dbReference type="EMBL" id="MBD7936742.1"/>
    </source>
</evidence>
<comment type="catalytic activity">
    <reaction evidence="1 14 15 16">
        <text>Endonucleolytic cleavage to 5'-phosphomonoester.</text>
        <dbReference type="EC" id="3.1.26.4"/>
    </reaction>
</comment>
<keyword evidence="10 14" id="KW-0479">Metal-binding</keyword>
<keyword evidence="13 14" id="KW-0464">Manganese</keyword>
<keyword evidence="9 14" id="KW-0540">Nuclease</keyword>